<dbReference type="SUPFAM" id="SSF53474">
    <property type="entry name" value="alpha/beta-Hydrolases"/>
    <property type="match status" value="1"/>
</dbReference>
<keyword evidence="2" id="KW-0378">Hydrolase</keyword>
<protein>
    <submittedName>
        <fullName evidence="2">Alpha/beta fold hydrolase</fullName>
    </submittedName>
</protein>
<proteinExistence type="predicted"/>
<dbReference type="GO" id="GO:0016787">
    <property type="term" value="F:hydrolase activity"/>
    <property type="evidence" value="ECO:0007669"/>
    <property type="project" value="UniProtKB-KW"/>
</dbReference>
<keyword evidence="3" id="KW-1185">Reference proteome</keyword>
<dbReference type="EMBL" id="JADLZT010000001">
    <property type="protein sequence ID" value="MBF6022846.1"/>
    <property type="molecule type" value="Genomic_DNA"/>
</dbReference>
<accession>A0ABS0B2X7</accession>
<dbReference type="PANTHER" id="PTHR45763">
    <property type="entry name" value="HYDROLASE, ALPHA/BETA FOLD FAMILY PROTEIN, EXPRESSED-RELATED"/>
    <property type="match status" value="1"/>
</dbReference>
<name>A0ABS0B2X7_9GAMM</name>
<organism evidence="2 3">
    <name type="scientific">Lysobacter niastensis</name>
    <dbReference type="NCBI Taxonomy" id="380629"/>
    <lineage>
        <taxon>Bacteria</taxon>
        <taxon>Pseudomonadati</taxon>
        <taxon>Pseudomonadota</taxon>
        <taxon>Gammaproteobacteria</taxon>
        <taxon>Lysobacterales</taxon>
        <taxon>Lysobacteraceae</taxon>
        <taxon>Lysobacter</taxon>
    </lineage>
</organism>
<dbReference type="Pfam" id="PF00561">
    <property type="entry name" value="Abhydrolase_1"/>
    <property type="match status" value="1"/>
</dbReference>
<evidence type="ECO:0000313" key="2">
    <source>
        <dbReference type="EMBL" id="MBF6022846.1"/>
    </source>
</evidence>
<evidence type="ECO:0000313" key="3">
    <source>
        <dbReference type="Proteomes" id="UP001429984"/>
    </source>
</evidence>
<reference evidence="2 3" key="1">
    <citation type="submission" date="2020-11" db="EMBL/GenBank/DDBJ databases">
        <title>Draft Genome Sequence and Secondary Metabolite Biosynthetic Potential of the Lysobacter niastensis Type strain DSM 18481.</title>
        <authorList>
            <person name="Turrini P."/>
            <person name="Artuso I."/>
            <person name="Tescari M."/>
            <person name="Lugli G.A."/>
            <person name="Frangipani E."/>
            <person name="Ventura M."/>
            <person name="Visca P."/>
        </authorList>
    </citation>
    <scope>NUCLEOTIDE SEQUENCE [LARGE SCALE GENOMIC DNA]</scope>
    <source>
        <strain evidence="2 3">DSM 18481</strain>
    </source>
</reference>
<feature type="domain" description="AB hydrolase-1" evidence="1">
    <location>
        <begin position="32"/>
        <end position="282"/>
    </location>
</feature>
<dbReference type="Proteomes" id="UP001429984">
    <property type="component" value="Unassembled WGS sequence"/>
</dbReference>
<dbReference type="InterPro" id="IPR000073">
    <property type="entry name" value="AB_hydrolase_1"/>
</dbReference>
<evidence type="ECO:0000259" key="1">
    <source>
        <dbReference type="Pfam" id="PF00561"/>
    </source>
</evidence>
<comment type="caution">
    <text evidence="2">The sequence shown here is derived from an EMBL/GenBank/DDBJ whole genome shotgun (WGS) entry which is preliminary data.</text>
</comment>
<sequence length="298" mass="32560">MLSASSAPAPSLQLRDGRTLTWQCYGDDAGRPLLVFHGFPGCHVQAALIGDAARRAGVRLIAPDRPGFAGSTPDPDRTILSWVRDVEQLAAHLSLLRFGVLGISCGGAYALACAHEIGERLDYVGLVAGMGPMDVPAIRRGQHPALKVLFGLSRLHPRLVTPMLRMDQKMFGIDPMRALQRLASMMTAPDQAFLRTHVAEAETFARSLSVAYRQGIDGAMSEAALIARPRGFELADIRIPVHVYQGGHDRNVPPDMGEYIARHIKLSRYRFFPDEGHLSIVSNAADEYLEDFVASPQQ</sequence>
<gene>
    <name evidence="2" type="ORF">IU514_02275</name>
</gene>
<dbReference type="InterPro" id="IPR029058">
    <property type="entry name" value="AB_hydrolase_fold"/>
</dbReference>
<dbReference type="PANTHER" id="PTHR45763:SF46">
    <property type="entry name" value="AB HYDROLASE-1 DOMAIN-CONTAINING PROTEIN"/>
    <property type="match status" value="1"/>
</dbReference>
<dbReference type="Gene3D" id="3.40.50.1820">
    <property type="entry name" value="alpha/beta hydrolase"/>
    <property type="match status" value="1"/>
</dbReference>